<reference evidence="3 4" key="1">
    <citation type="submission" date="2016-12" db="EMBL/GenBank/DDBJ databases">
        <title>Draft genome sequences of strains Salinicola socius SMB35, Salinicola sp. MH3R3-1 and Chromohalobacter sp. SMB17 from the Verkhnekamsk potash mining region of Russia.</title>
        <authorList>
            <person name="Mavrodi D.V."/>
            <person name="Olsson B.E."/>
            <person name="Korsakova E.S."/>
            <person name="Pyankova A."/>
            <person name="Mavrodi O.V."/>
            <person name="Plotnikova E.G."/>
        </authorList>
    </citation>
    <scope>NUCLEOTIDE SEQUENCE [LARGE SCALE GENOMIC DNA]</scope>
    <source>
        <strain evidence="3 4">SMB35</strain>
    </source>
</reference>
<protein>
    <submittedName>
        <fullName evidence="3">Uncharacterized protein</fullName>
    </submittedName>
</protein>
<proteinExistence type="predicted"/>
<feature type="chain" id="PRO_5011960363" evidence="2">
    <location>
        <begin position="25"/>
        <end position="106"/>
    </location>
</feature>
<dbReference type="OrthoDB" id="6183943at2"/>
<dbReference type="Proteomes" id="UP000186878">
    <property type="component" value="Unassembled WGS sequence"/>
</dbReference>
<feature type="compositionally biased region" description="Polar residues" evidence="1">
    <location>
        <begin position="44"/>
        <end position="61"/>
    </location>
</feature>
<dbReference type="STRING" id="404433.BTW07_04600"/>
<keyword evidence="2" id="KW-0732">Signal</keyword>
<feature type="compositionally biased region" description="Acidic residues" evidence="1">
    <location>
        <begin position="76"/>
        <end position="91"/>
    </location>
</feature>
<comment type="caution">
    <text evidence="3">The sequence shown here is derived from an EMBL/GenBank/DDBJ whole genome shotgun (WGS) entry which is preliminary data.</text>
</comment>
<dbReference type="AlphaFoldDB" id="A0A1Q8SV43"/>
<name>A0A1Q8SV43_9GAMM</name>
<sequence>MRKNLITASLTAMLLMGAAGHALAQSDAMEKAYDANEEPLTEGSGVTKSNGEQSDTATGHSQAADESMDAVKSETDETTDVPDSDQLDEINAEGQSDAAGEAIESQ</sequence>
<feature type="signal peptide" evidence="2">
    <location>
        <begin position="1"/>
        <end position="24"/>
    </location>
</feature>
<keyword evidence="4" id="KW-1185">Reference proteome</keyword>
<accession>A0A1Q8SV43</accession>
<dbReference type="EMBL" id="MSDO01000004">
    <property type="protein sequence ID" value="OLO05314.1"/>
    <property type="molecule type" value="Genomic_DNA"/>
</dbReference>
<gene>
    <name evidence="3" type="ORF">BTW07_04600</name>
</gene>
<evidence type="ECO:0000313" key="4">
    <source>
        <dbReference type="Proteomes" id="UP000186878"/>
    </source>
</evidence>
<evidence type="ECO:0000256" key="2">
    <source>
        <dbReference type="SAM" id="SignalP"/>
    </source>
</evidence>
<feature type="region of interest" description="Disordered" evidence="1">
    <location>
        <begin position="33"/>
        <end position="106"/>
    </location>
</feature>
<dbReference type="RefSeq" id="WP_075568998.1">
    <property type="nucleotide sequence ID" value="NZ_MSDO01000004.1"/>
</dbReference>
<evidence type="ECO:0000313" key="3">
    <source>
        <dbReference type="EMBL" id="OLO05314.1"/>
    </source>
</evidence>
<organism evidence="3 4">
    <name type="scientific">Salinicola socius</name>
    <dbReference type="NCBI Taxonomy" id="404433"/>
    <lineage>
        <taxon>Bacteria</taxon>
        <taxon>Pseudomonadati</taxon>
        <taxon>Pseudomonadota</taxon>
        <taxon>Gammaproteobacteria</taxon>
        <taxon>Oceanospirillales</taxon>
        <taxon>Halomonadaceae</taxon>
        <taxon>Salinicola</taxon>
    </lineage>
</organism>
<evidence type="ECO:0000256" key="1">
    <source>
        <dbReference type="SAM" id="MobiDB-lite"/>
    </source>
</evidence>